<protein>
    <submittedName>
        <fullName evidence="1">Uncharacterized protein</fullName>
    </submittedName>
</protein>
<name>A0A512PNM2_9LACO</name>
<sequence>MIHFEIPMLEMNGAPNKQIDSPSEYGNRPINGNLTRLFSTVRLSLINIRLNNKLSIMGISELIWIGKEVGCHK</sequence>
<evidence type="ECO:0000313" key="2">
    <source>
        <dbReference type="Proteomes" id="UP000321569"/>
    </source>
</evidence>
<evidence type="ECO:0000313" key="1">
    <source>
        <dbReference type="EMBL" id="GEP72805.1"/>
    </source>
</evidence>
<proteinExistence type="predicted"/>
<dbReference type="Proteomes" id="UP000321569">
    <property type="component" value="Unassembled WGS sequence"/>
</dbReference>
<accession>A0A512PNM2</accession>
<dbReference type="AlphaFoldDB" id="A0A512PNM2"/>
<organism evidence="1 2">
    <name type="scientific">Lentilactobacillus rapi</name>
    <dbReference type="NCBI Taxonomy" id="481723"/>
    <lineage>
        <taxon>Bacteria</taxon>
        <taxon>Bacillati</taxon>
        <taxon>Bacillota</taxon>
        <taxon>Bacilli</taxon>
        <taxon>Lactobacillales</taxon>
        <taxon>Lactobacillaceae</taxon>
        <taxon>Lentilactobacillus</taxon>
    </lineage>
</organism>
<gene>
    <name evidence="1" type="ORF">LRA02_16730</name>
</gene>
<dbReference type="EMBL" id="BKAM01000033">
    <property type="protein sequence ID" value="GEP72805.1"/>
    <property type="molecule type" value="Genomic_DNA"/>
</dbReference>
<reference evidence="1 2" key="1">
    <citation type="submission" date="2019-07" db="EMBL/GenBank/DDBJ databases">
        <title>Whole genome shotgun sequence of Lactobacillus rapi NBRC 109618.</title>
        <authorList>
            <person name="Hosoyama A."/>
            <person name="Uohara A."/>
            <person name="Ohji S."/>
            <person name="Ichikawa N."/>
        </authorList>
    </citation>
    <scope>NUCLEOTIDE SEQUENCE [LARGE SCALE GENOMIC DNA]</scope>
    <source>
        <strain evidence="1 2">NBRC 109618</strain>
    </source>
</reference>
<comment type="caution">
    <text evidence="1">The sequence shown here is derived from an EMBL/GenBank/DDBJ whole genome shotgun (WGS) entry which is preliminary data.</text>
</comment>